<protein>
    <submittedName>
        <fullName evidence="4">FAD dependent oxidoreductase</fullName>
    </submittedName>
</protein>
<dbReference type="InterPro" id="IPR006076">
    <property type="entry name" value="FAD-dep_OxRdtase"/>
</dbReference>
<proteinExistence type="predicted"/>
<dbReference type="Pfam" id="PF01266">
    <property type="entry name" value="DAO"/>
    <property type="match status" value="1"/>
</dbReference>
<evidence type="ECO:0000259" key="3">
    <source>
        <dbReference type="Pfam" id="PF01266"/>
    </source>
</evidence>
<dbReference type="SUPFAM" id="SSF51905">
    <property type="entry name" value="FAD/NAD(P)-binding domain"/>
    <property type="match status" value="1"/>
</dbReference>
<organism evidence="4 5">
    <name type="scientific">Paraburkholderia unamae</name>
    <dbReference type="NCBI Taxonomy" id="219649"/>
    <lineage>
        <taxon>Bacteria</taxon>
        <taxon>Pseudomonadati</taxon>
        <taxon>Pseudomonadota</taxon>
        <taxon>Betaproteobacteria</taxon>
        <taxon>Burkholderiales</taxon>
        <taxon>Burkholderiaceae</taxon>
        <taxon>Paraburkholderia</taxon>
    </lineage>
</organism>
<keyword evidence="5" id="KW-1185">Reference proteome</keyword>
<keyword evidence="1" id="KW-0560">Oxidoreductase</keyword>
<evidence type="ECO:0000256" key="2">
    <source>
        <dbReference type="SAM" id="Phobius"/>
    </source>
</evidence>
<dbReference type="InterPro" id="IPR036188">
    <property type="entry name" value="FAD/NAD-bd_sf"/>
</dbReference>
<sequence length="105" mass="11657">MRTDAIVLGAGIVGVSVSLHLQARGVRITLVDRRRRKRHAATRLPGARYVRIADRVCERGWFGQNLEPGRGHPDDRKTCHMLSPGRGNAKLAEYAALFGHRVHGI</sequence>
<dbReference type="RefSeq" id="WP_208949106.1">
    <property type="nucleotide sequence ID" value="NZ_CAJZAT010000224.1"/>
</dbReference>
<feature type="domain" description="FAD dependent oxidoreductase" evidence="3">
    <location>
        <begin position="4"/>
        <end position="42"/>
    </location>
</feature>
<dbReference type="Proteomes" id="UP000245712">
    <property type="component" value="Unassembled WGS sequence"/>
</dbReference>
<dbReference type="Gene3D" id="3.50.50.60">
    <property type="entry name" value="FAD/NAD(P)-binding domain"/>
    <property type="match status" value="1"/>
</dbReference>
<reference evidence="4 5" key="1">
    <citation type="submission" date="2018-05" db="EMBL/GenBank/DDBJ databases">
        <title>Genomic Encyclopedia of Type Strains, Phase IV (KMG-V): Genome sequencing to study the core and pangenomes of soil and plant-associated prokaryotes.</title>
        <authorList>
            <person name="Whitman W."/>
        </authorList>
    </citation>
    <scope>NUCLEOTIDE SEQUENCE [LARGE SCALE GENOMIC DNA]</scope>
    <source>
        <strain evidence="4 5">SCZa-39</strain>
    </source>
</reference>
<evidence type="ECO:0000256" key="1">
    <source>
        <dbReference type="ARBA" id="ARBA00023002"/>
    </source>
</evidence>
<dbReference type="EMBL" id="QEOB01000049">
    <property type="protein sequence ID" value="PVX60012.1"/>
    <property type="molecule type" value="Genomic_DNA"/>
</dbReference>
<name>A0ABX5K667_9BURK</name>
<evidence type="ECO:0000313" key="4">
    <source>
        <dbReference type="EMBL" id="PVX60012.1"/>
    </source>
</evidence>
<accession>A0ABX5K667</accession>
<keyword evidence="2" id="KW-0812">Transmembrane</keyword>
<comment type="caution">
    <text evidence="4">The sequence shown here is derived from an EMBL/GenBank/DDBJ whole genome shotgun (WGS) entry which is preliminary data.</text>
</comment>
<evidence type="ECO:0000313" key="5">
    <source>
        <dbReference type="Proteomes" id="UP000245712"/>
    </source>
</evidence>
<keyword evidence="2" id="KW-1133">Transmembrane helix</keyword>
<feature type="transmembrane region" description="Helical" evidence="2">
    <location>
        <begin position="6"/>
        <end position="26"/>
    </location>
</feature>
<gene>
    <name evidence="4" type="ORF">C7402_14936</name>
</gene>
<keyword evidence="2" id="KW-0472">Membrane</keyword>